<organism evidence="1 2">
    <name type="scientific">Pelobates cultripes</name>
    <name type="common">Western spadefoot toad</name>
    <dbReference type="NCBI Taxonomy" id="61616"/>
    <lineage>
        <taxon>Eukaryota</taxon>
        <taxon>Metazoa</taxon>
        <taxon>Chordata</taxon>
        <taxon>Craniata</taxon>
        <taxon>Vertebrata</taxon>
        <taxon>Euteleostomi</taxon>
        <taxon>Amphibia</taxon>
        <taxon>Batrachia</taxon>
        <taxon>Anura</taxon>
        <taxon>Pelobatoidea</taxon>
        <taxon>Pelobatidae</taxon>
        <taxon>Pelobates</taxon>
    </lineage>
</organism>
<dbReference type="AlphaFoldDB" id="A0AAD1R3W5"/>
<dbReference type="EMBL" id="OW240912">
    <property type="protein sequence ID" value="CAH2222650.1"/>
    <property type="molecule type" value="Genomic_DNA"/>
</dbReference>
<proteinExistence type="predicted"/>
<keyword evidence="2" id="KW-1185">Reference proteome</keyword>
<sequence>MGESSQTADDLATKDFNLWSRSTFNPAHSPEVELFSKLIHQEIKILCSSAHDHHCPPNLKKEKREALYALKNNHSLIIKLADKGGAVVVMNRTDYIKEVERQLSDREIYEGDPLSPRCGGSDMEDSHRFHHSVTLQYHRFSPHLDFQCN</sequence>
<evidence type="ECO:0000313" key="2">
    <source>
        <dbReference type="Proteomes" id="UP001295444"/>
    </source>
</evidence>
<accession>A0AAD1R3W5</accession>
<protein>
    <submittedName>
        <fullName evidence="1">Uncharacterized protein</fullName>
    </submittedName>
</protein>
<gene>
    <name evidence="1" type="ORF">PECUL_23A002315</name>
</gene>
<evidence type="ECO:0000313" key="1">
    <source>
        <dbReference type="EMBL" id="CAH2222650.1"/>
    </source>
</evidence>
<dbReference type="Proteomes" id="UP001295444">
    <property type="component" value="Chromosome 01"/>
</dbReference>
<name>A0AAD1R3W5_PELCU</name>
<reference evidence="1" key="1">
    <citation type="submission" date="2022-03" db="EMBL/GenBank/DDBJ databases">
        <authorList>
            <person name="Alioto T."/>
            <person name="Alioto T."/>
            <person name="Gomez Garrido J."/>
        </authorList>
    </citation>
    <scope>NUCLEOTIDE SEQUENCE</scope>
</reference>